<feature type="region of interest" description="Disordered" evidence="3">
    <location>
        <begin position="296"/>
        <end position="318"/>
    </location>
</feature>
<gene>
    <name evidence="5" type="ORF">IQ251_18955</name>
</gene>
<dbReference type="PROSITE" id="PS00211">
    <property type="entry name" value="ABC_TRANSPORTER_1"/>
    <property type="match status" value="1"/>
</dbReference>
<evidence type="ECO:0000313" key="5">
    <source>
        <dbReference type="EMBL" id="MBE9376535.1"/>
    </source>
</evidence>
<dbReference type="PROSITE" id="PS50893">
    <property type="entry name" value="ABC_TRANSPORTER_2"/>
    <property type="match status" value="1"/>
</dbReference>
<keyword evidence="2" id="KW-0067">ATP-binding</keyword>
<dbReference type="SFLD" id="SFLDG01115">
    <property type="entry name" value="Phosphonate_metabolism_(PhnJ)"/>
    <property type="match status" value="1"/>
</dbReference>
<evidence type="ECO:0000259" key="4">
    <source>
        <dbReference type="PROSITE" id="PS50893"/>
    </source>
</evidence>
<dbReference type="InterPro" id="IPR003593">
    <property type="entry name" value="AAA+_ATPase"/>
</dbReference>
<keyword evidence="1" id="KW-0547">Nucleotide-binding</keyword>
<dbReference type="Pfam" id="PF00005">
    <property type="entry name" value="ABC_tran"/>
    <property type="match status" value="1"/>
</dbReference>
<reference evidence="5" key="1">
    <citation type="submission" date="2020-10" db="EMBL/GenBank/DDBJ databases">
        <title>Diversity and distribution of actinomycetes associated with coral in the coast of Hainan.</title>
        <authorList>
            <person name="Li F."/>
        </authorList>
    </citation>
    <scope>NUCLEOTIDE SEQUENCE</scope>
    <source>
        <strain evidence="5">HNM0983</strain>
    </source>
</reference>
<dbReference type="CDD" id="cd03257">
    <property type="entry name" value="ABC_NikE_OppD_transporters"/>
    <property type="match status" value="1"/>
</dbReference>
<dbReference type="GO" id="GO:0005524">
    <property type="term" value="F:ATP binding"/>
    <property type="evidence" value="ECO:0007669"/>
    <property type="project" value="UniProtKB-KW"/>
</dbReference>
<dbReference type="RefSeq" id="WP_193930341.1">
    <property type="nucleotide sequence ID" value="NZ_JADEYC010000045.1"/>
</dbReference>
<keyword evidence="6" id="KW-1185">Reference proteome</keyword>
<dbReference type="PANTHER" id="PTHR42764:SF1">
    <property type="entry name" value="PHOSPHONATES UTILIZATION ATP-BINDING PROTEIN PHNK-RELATED"/>
    <property type="match status" value="1"/>
</dbReference>
<accession>A0A929G1D2</accession>
<dbReference type="Proteomes" id="UP000598360">
    <property type="component" value="Unassembled WGS sequence"/>
</dbReference>
<dbReference type="GO" id="GO:0051539">
    <property type="term" value="F:4 iron, 4 sulfur cluster binding"/>
    <property type="evidence" value="ECO:0007669"/>
    <property type="project" value="InterPro"/>
</dbReference>
<dbReference type="Pfam" id="PF06007">
    <property type="entry name" value="PhnJ"/>
    <property type="match status" value="1"/>
</dbReference>
<protein>
    <submittedName>
        <fullName evidence="5">Alpha-D-ribose 1-methylphosphonate 5-phosphate C-P-lyase PhnJ</fullName>
    </submittedName>
</protein>
<comment type="caution">
    <text evidence="5">The sequence shown here is derived from an EMBL/GenBank/DDBJ whole genome shotgun (WGS) entry which is preliminary data.</text>
</comment>
<sequence length="598" mass="63133">MTAAPTTRSVREMAVDAEQRAHILDEGAKREIRRAALVAVCVPGYQVPFGSREMPVARGWGSGGLQVTLAVVGGSDTVKVIDQGDDGGVNAVNLRRMIAGTTGCAADTDTRSATVVQTRHRIPEEPLGAGQVLVYQVPVPEPLRGVQKSVVECARMHADGDYSAMWVSLYEDLVRNGVITKSTGYPVLVGGRYVMATSPVPRWDVPKLHRCAHLNLYGAGREKRIYAIPPHTDVLPLTFDDVPFEVEQVPGASCGYCGSGTSFLVEGGPTGYVCSDSDWCTRFAAGDAADEVHPLPESLLPAEPPQRTEVRERRPVGEDRPEWVLRAEGIGKVHGAGGAAAVAGTGPDTGTAISPGTGAVVAAWDVTFDVAAGEALGVIGESGSGKSTVLRCVMGDEPATAGTVHLAAVDGGRSGLHELDPAVRRALRVDTLSLVHQDPAAGLDLRVTAGGNVAERLTAAGWRGFRAIRERAAELLERVEVPLSRMDDPVAEFSGGMRQRVQIAKALATDPPVLLLDEPTTGLDASVAAGVLDLLRGLLGERDTAAVVVSHDFAVIEALTDRSIVMQLGRVVESGLTDQLFADPHHPYTQRLVAAARR</sequence>
<evidence type="ECO:0000256" key="2">
    <source>
        <dbReference type="ARBA" id="ARBA00022840"/>
    </source>
</evidence>
<evidence type="ECO:0000313" key="6">
    <source>
        <dbReference type="Proteomes" id="UP000598360"/>
    </source>
</evidence>
<evidence type="ECO:0000256" key="1">
    <source>
        <dbReference type="ARBA" id="ARBA00022741"/>
    </source>
</evidence>
<dbReference type="GO" id="GO:0016887">
    <property type="term" value="F:ATP hydrolysis activity"/>
    <property type="evidence" value="ECO:0007669"/>
    <property type="project" value="InterPro"/>
</dbReference>
<dbReference type="InterPro" id="IPR003439">
    <property type="entry name" value="ABC_transporter-like_ATP-bd"/>
</dbReference>
<dbReference type="GO" id="GO:0019700">
    <property type="term" value="P:organic phosphonate catabolic process"/>
    <property type="evidence" value="ECO:0007669"/>
    <property type="project" value="InterPro"/>
</dbReference>
<dbReference type="SMART" id="SM00382">
    <property type="entry name" value="AAA"/>
    <property type="match status" value="1"/>
</dbReference>
<organism evidence="5 6">
    <name type="scientific">Saccharopolyspora montiporae</name>
    <dbReference type="NCBI Taxonomy" id="2781240"/>
    <lineage>
        <taxon>Bacteria</taxon>
        <taxon>Bacillati</taxon>
        <taxon>Actinomycetota</taxon>
        <taxon>Actinomycetes</taxon>
        <taxon>Pseudonocardiales</taxon>
        <taxon>Pseudonocardiaceae</taxon>
        <taxon>Saccharopolyspora</taxon>
    </lineage>
</organism>
<proteinExistence type="predicted"/>
<feature type="compositionally biased region" description="Basic and acidic residues" evidence="3">
    <location>
        <begin position="306"/>
        <end position="318"/>
    </location>
</feature>
<dbReference type="AlphaFoldDB" id="A0A929G1D2"/>
<dbReference type="InterPro" id="IPR017871">
    <property type="entry name" value="ABC_transporter-like_CS"/>
</dbReference>
<dbReference type="Gene3D" id="3.40.50.300">
    <property type="entry name" value="P-loop containing nucleotide triphosphate hydrolases"/>
    <property type="match status" value="1"/>
</dbReference>
<dbReference type="SFLD" id="SFLDS00033">
    <property type="entry name" value="Radical_SAM_Phosphonate_Metabo"/>
    <property type="match status" value="1"/>
</dbReference>
<feature type="domain" description="ABC transporter" evidence="4">
    <location>
        <begin position="325"/>
        <end position="593"/>
    </location>
</feature>
<dbReference type="SUPFAM" id="SSF52540">
    <property type="entry name" value="P-loop containing nucleoside triphosphate hydrolases"/>
    <property type="match status" value="1"/>
</dbReference>
<evidence type="ECO:0000256" key="3">
    <source>
        <dbReference type="SAM" id="MobiDB-lite"/>
    </source>
</evidence>
<name>A0A929G1D2_9PSEU</name>
<dbReference type="InterPro" id="IPR010306">
    <property type="entry name" value="PhnJ"/>
</dbReference>
<dbReference type="EMBL" id="JADEYC010000045">
    <property type="protein sequence ID" value="MBE9376535.1"/>
    <property type="molecule type" value="Genomic_DNA"/>
</dbReference>
<dbReference type="SFLD" id="SFLDF00379">
    <property type="entry name" value="Phosphonate_metabolism_(PhnJ)"/>
    <property type="match status" value="1"/>
</dbReference>
<dbReference type="GO" id="GO:0016829">
    <property type="term" value="F:lyase activity"/>
    <property type="evidence" value="ECO:0007669"/>
    <property type="project" value="InterPro"/>
</dbReference>
<dbReference type="PANTHER" id="PTHR42764">
    <property type="entry name" value="PHOSPHONATES UTILIZATION ATP-BINDING PROTEIN PHNK-RELATED"/>
    <property type="match status" value="1"/>
</dbReference>
<dbReference type="InterPro" id="IPR027417">
    <property type="entry name" value="P-loop_NTPase"/>
</dbReference>